<feature type="chain" id="PRO_5004315568" evidence="1">
    <location>
        <begin position="30"/>
        <end position="92"/>
    </location>
</feature>
<gene>
    <name evidence="2" type="primary">SP11-29</name>
</gene>
<reference evidence="2" key="1">
    <citation type="journal article" date="2002" name="Plant Cell">
        <title>The dominance of alleles controlling self-incompatibility in Brassica pollen is regulated at the RNA level.</title>
        <authorList>
            <person name="Shiba H."/>
            <person name="Iwano M."/>
            <person name="Entani T."/>
            <person name="Ishimoto K."/>
            <person name="Shimosato H."/>
            <person name="Che F.S."/>
            <person name="Satta Y."/>
            <person name="Ito A."/>
            <person name="Takada Y."/>
            <person name="Watanabe M."/>
            <person name="Isogai A."/>
            <person name="Takayama S."/>
        </authorList>
    </citation>
    <scope>NUCLEOTIDE SEQUENCE</scope>
</reference>
<accession>Q8RVZ0</accession>
<dbReference type="EMBL" id="AB067449">
    <property type="protein sequence ID" value="BAB86356.1"/>
    <property type="molecule type" value="mRNA"/>
</dbReference>
<organism evidence="2">
    <name type="scientific">Brassica campestris</name>
    <name type="common">Field mustard</name>
    <dbReference type="NCBI Taxonomy" id="3711"/>
    <lineage>
        <taxon>Eukaryota</taxon>
        <taxon>Viridiplantae</taxon>
        <taxon>Streptophyta</taxon>
        <taxon>Embryophyta</taxon>
        <taxon>Tracheophyta</taxon>
        <taxon>Spermatophyta</taxon>
        <taxon>Magnoliopsida</taxon>
        <taxon>eudicotyledons</taxon>
        <taxon>Gunneridae</taxon>
        <taxon>Pentapetalae</taxon>
        <taxon>rosids</taxon>
        <taxon>malvids</taxon>
        <taxon>Brassicales</taxon>
        <taxon>Brassicaceae</taxon>
        <taxon>Brassiceae</taxon>
        <taxon>Brassica</taxon>
    </lineage>
</organism>
<evidence type="ECO:0000313" key="2">
    <source>
        <dbReference type="EMBL" id="BAB86356.1"/>
    </source>
</evidence>
<protein>
    <submittedName>
        <fullName evidence="2">SP11-29 protein</fullName>
    </submittedName>
</protein>
<dbReference type="AlphaFoldDB" id="Q8RVZ0"/>
<proteinExistence type="evidence at transcript level"/>
<sequence>MRYATSIFFFLTKIHYLCFIFLTLTSVQALDVGARNCPEGIAKSNDVIGTCLNTKSRDCQKHFGPNVTNCLCYPFSTHNRVRITCYCCKVKS</sequence>
<feature type="signal peptide" evidence="1">
    <location>
        <begin position="1"/>
        <end position="29"/>
    </location>
</feature>
<keyword evidence="1" id="KW-0732">Signal</keyword>
<evidence type="ECO:0000256" key="1">
    <source>
        <dbReference type="SAM" id="SignalP"/>
    </source>
</evidence>
<name>Q8RVZ0_BRACM</name>